<organism evidence="3 4">
    <name type="scientific">Phaeobacter inhibens</name>
    <dbReference type="NCBI Taxonomy" id="221822"/>
    <lineage>
        <taxon>Bacteria</taxon>
        <taxon>Pseudomonadati</taxon>
        <taxon>Pseudomonadota</taxon>
        <taxon>Alphaproteobacteria</taxon>
        <taxon>Rhodobacterales</taxon>
        <taxon>Roseobacteraceae</taxon>
        <taxon>Phaeobacter</taxon>
    </lineage>
</organism>
<evidence type="ECO:0000313" key="3">
    <source>
        <dbReference type="EMBL" id="AUQ94959.1"/>
    </source>
</evidence>
<dbReference type="Gene3D" id="2.30.42.10">
    <property type="match status" value="1"/>
</dbReference>
<reference evidence="3 4" key="2">
    <citation type="journal article" date="2017" name="Int. J. Syst. Evol. Microbiol.">
        <title>Adaptation of Surface-Associated Bacteria to the Open Ocean: A Genomically Distinct Subpopulation of Phaeobacter gallaeciensis Colonizes Pacific Mesozooplankton.</title>
        <authorList>
            <person name="Freese H.M."/>
            <person name="Methner A."/>
            <person name="Overmann J."/>
        </authorList>
    </citation>
    <scope>NUCLEOTIDE SEQUENCE [LARGE SCALE GENOMIC DNA]</scope>
    <source>
        <strain evidence="3 4">P66</strain>
    </source>
</reference>
<feature type="transmembrane region" description="Helical" evidence="1">
    <location>
        <begin position="32"/>
        <end position="48"/>
    </location>
</feature>
<dbReference type="SUPFAM" id="SSF50156">
    <property type="entry name" value="PDZ domain-like"/>
    <property type="match status" value="1"/>
</dbReference>
<sequence>MLVSIKIGLLAFIFVVTSGSFFHETFRKKPHIVAVAIIFSIVSTFYLGRSIYNDLITDVSASVGVRAKPSEDFISVDGLSLFFDGDSVKVTGMAAGSAAGVAGLRAGDIITRIDNTPILRPSDFVTAERGALARGQRSVEVHFLRDGRGRATLITLRR</sequence>
<proteinExistence type="predicted"/>
<protein>
    <submittedName>
        <fullName evidence="3">PDZ-like protein</fullName>
    </submittedName>
</protein>
<dbReference type="InterPro" id="IPR001478">
    <property type="entry name" value="PDZ"/>
</dbReference>
<name>A0ABM6REV5_9RHOB</name>
<dbReference type="InterPro" id="IPR041489">
    <property type="entry name" value="PDZ_6"/>
</dbReference>
<dbReference type="InterPro" id="IPR036034">
    <property type="entry name" value="PDZ_sf"/>
</dbReference>
<evidence type="ECO:0000313" key="4">
    <source>
        <dbReference type="Proteomes" id="UP000236536"/>
    </source>
</evidence>
<keyword evidence="1" id="KW-1133">Transmembrane helix</keyword>
<feature type="domain" description="PDZ" evidence="2">
    <location>
        <begin position="77"/>
        <end position="147"/>
    </location>
</feature>
<evidence type="ECO:0000256" key="1">
    <source>
        <dbReference type="SAM" id="Phobius"/>
    </source>
</evidence>
<dbReference type="Pfam" id="PF17820">
    <property type="entry name" value="PDZ_6"/>
    <property type="match status" value="1"/>
</dbReference>
<keyword evidence="1" id="KW-0472">Membrane</keyword>
<keyword evidence="4" id="KW-1185">Reference proteome</keyword>
<dbReference type="SMART" id="SM00228">
    <property type="entry name" value="PDZ"/>
    <property type="match status" value="1"/>
</dbReference>
<keyword evidence="1" id="KW-0812">Transmembrane</keyword>
<reference evidence="3 4" key="1">
    <citation type="journal article" date="2017" name="Genome Biol. Evol.">
        <title>Trajectories and Drivers of Genome Evolution in Surface-Associated Marine Phaeobacter.</title>
        <authorList>
            <person name="Freese H.M."/>
            <person name="Sikorski J."/>
            <person name="Bunk B."/>
            <person name="Scheuner C."/>
            <person name="Meier-Kolthoff J.P."/>
            <person name="Sproer C."/>
            <person name="Gram L."/>
            <person name="Overmann J."/>
        </authorList>
    </citation>
    <scope>NUCLEOTIDE SEQUENCE [LARGE SCALE GENOMIC DNA]</scope>
    <source>
        <strain evidence="3 4">P66</strain>
    </source>
</reference>
<dbReference type="EMBL" id="CP010705">
    <property type="protein sequence ID" value="AUQ94959.1"/>
    <property type="molecule type" value="Genomic_DNA"/>
</dbReference>
<dbReference type="Proteomes" id="UP000236536">
    <property type="component" value="Chromosome"/>
</dbReference>
<accession>A0ABM6REV5</accession>
<gene>
    <name evidence="3" type="ORF">PhaeoP66_02185</name>
</gene>
<evidence type="ECO:0000259" key="2">
    <source>
        <dbReference type="SMART" id="SM00228"/>
    </source>
</evidence>
<dbReference type="RefSeq" id="WP_102891893.1">
    <property type="nucleotide sequence ID" value="NZ_CP010599.1"/>
</dbReference>